<organism evidence="1">
    <name type="scientific">Rhizophora mucronata</name>
    <name type="common">Asiatic mangrove</name>
    <dbReference type="NCBI Taxonomy" id="61149"/>
    <lineage>
        <taxon>Eukaryota</taxon>
        <taxon>Viridiplantae</taxon>
        <taxon>Streptophyta</taxon>
        <taxon>Embryophyta</taxon>
        <taxon>Tracheophyta</taxon>
        <taxon>Spermatophyta</taxon>
        <taxon>Magnoliopsida</taxon>
        <taxon>eudicotyledons</taxon>
        <taxon>Gunneridae</taxon>
        <taxon>Pentapetalae</taxon>
        <taxon>rosids</taxon>
        <taxon>fabids</taxon>
        <taxon>Malpighiales</taxon>
        <taxon>Rhizophoraceae</taxon>
        <taxon>Rhizophora</taxon>
    </lineage>
</organism>
<proteinExistence type="predicted"/>
<dbReference type="AlphaFoldDB" id="A0A2P2NAZ4"/>
<evidence type="ECO:0000313" key="1">
    <source>
        <dbReference type="EMBL" id="MBX39570.1"/>
    </source>
</evidence>
<reference evidence="1" key="1">
    <citation type="submission" date="2018-02" db="EMBL/GenBank/DDBJ databases">
        <title>Rhizophora mucronata_Transcriptome.</title>
        <authorList>
            <person name="Meera S.P."/>
            <person name="Sreeshan A."/>
            <person name="Augustine A."/>
        </authorList>
    </citation>
    <scope>NUCLEOTIDE SEQUENCE</scope>
    <source>
        <tissue evidence="1">Leaf</tissue>
    </source>
</reference>
<protein>
    <submittedName>
        <fullName evidence="1">Uncharacterized protein</fullName>
    </submittedName>
</protein>
<dbReference type="EMBL" id="GGEC01059086">
    <property type="protein sequence ID" value="MBX39570.1"/>
    <property type="molecule type" value="Transcribed_RNA"/>
</dbReference>
<sequence length="18" mass="2250">MLPFCFFIERLFSLFLLL</sequence>
<name>A0A2P2NAZ4_RHIMU</name>
<accession>A0A2P2NAZ4</accession>